<keyword evidence="3" id="KW-1185">Reference proteome</keyword>
<dbReference type="AlphaFoldDB" id="A0AAU9JG62"/>
<evidence type="ECO:0000313" key="2">
    <source>
        <dbReference type="EMBL" id="CAG9323359.1"/>
    </source>
</evidence>
<evidence type="ECO:0000313" key="3">
    <source>
        <dbReference type="Proteomes" id="UP001162131"/>
    </source>
</evidence>
<accession>A0AAU9JG62</accession>
<reference evidence="2" key="1">
    <citation type="submission" date="2021-09" db="EMBL/GenBank/DDBJ databases">
        <authorList>
            <consortium name="AG Swart"/>
            <person name="Singh M."/>
            <person name="Singh A."/>
            <person name="Seah K."/>
            <person name="Emmerich C."/>
        </authorList>
    </citation>
    <scope>NUCLEOTIDE SEQUENCE</scope>
    <source>
        <strain evidence="2">ATCC30299</strain>
    </source>
</reference>
<sequence length="112" mass="13834">MEFLDEPLKRPPRPVSPRVPVEHYYRRAYNYGISVSLFYYFVMFIRHRNDRFAKFQKTTSFYKIWLPCFILGSVIYPFDNYLWGKVDDQVKFWQLSIYKEERKPRNIKENGF</sequence>
<protein>
    <submittedName>
        <fullName evidence="2">Uncharacterized protein</fullName>
    </submittedName>
</protein>
<feature type="transmembrane region" description="Helical" evidence="1">
    <location>
        <begin position="59"/>
        <end position="78"/>
    </location>
</feature>
<organism evidence="2 3">
    <name type="scientific">Blepharisma stoltei</name>
    <dbReference type="NCBI Taxonomy" id="1481888"/>
    <lineage>
        <taxon>Eukaryota</taxon>
        <taxon>Sar</taxon>
        <taxon>Alveolata</taxon>
        <taxon>Ciliophora</taxon>
        <taxon>Postciliodesmatophora</taxon>
        <taxon>Heterotrichea</taxon>
        <taxon>Heterotrichida</taxon>
        <taxon>Blepharismidae</taxon>
        <taxon>Blepharisma</taxon>
    </lineage>
</organism>
<gene>
    <name evidence="2" type="ORF">BSTOLATCC_MIC33259</name>
</gene>
<proteinExistence type="predicted"/>
<dbReference type="Proteomes" id="UP001162131">
    <property type="component" value="Unassembled WGS sequence"/>
</dbReference>
<comment type="caution">
    <text evidence="2">The sequence shown here is derived from an EMBL/GenBank/DDBJ whole genome shotgun (WGS) entry which is preliminary data.</text>
</comment>
<feature type="transmembrane region" description="Helical" evidence="1">
    <location>
        <begin position="28"/>
        <end position="47"/>
    </location>
</feature>
<name>A0AAU9JG62_9CILI</name>
<keyword evidence="1" id="KW-0812">Transmembrane</keyword>
<keyword evidence="1" id="KW-1133">Transmembrane helix</keyword>
<dbReference type="EMBL" id="CAJZBQ010000033">
    <property type="protein sequence ID" value="CAG9323359.1"/>
    <property type="molecule type" value="Genomic_DNA"/>
</dbReference>
<evidence type="ECO:0000256" key="1">
    <source>
        <dbReference type="SAM" id="Phobius"/>
    </source>
</evidence>
<keyword evidence="1" id="KW-0472">Membrane</keyword>